<proteinExistence type="predicted"/>
<sequence length="84" mass="8403">MGFGNVKRAGAEPDGAGMAPGSADAWSAQPGLAAMSGMVAPAASAAAIIRRRVIPSRLVNGVVVTDPPQFLIPGYVTARRSGSP</sequence>
<evidence type="ECO:0000313" key="2">
    <source>
        <dbReference type="EMBL" id="GAA2494645.1"/>
    </source>
</evidence>
<gene>
    <name evidence="2" type="ORF">GCM10010276_38740</name>
</gene>
<comment type="caution">
    <text evidence="2">The sequence shown here is derived from an EMBL/GenBank/DDBJ whole genome shotgun (WGS) entry which is preliminary data.</text>
</comment>
<name>A0ABP5ZBC7_STRLO</name>
<feature type="region of interest" description="Disordered" evidence="1">
    <location>
        <begin position="1"/>
        <end position="23"/>
    </location>
</feature>
<accession>A0ABP5ZBC7</accession>
<protein>
    <submittedName>
        <fullName evidence="2">Uncharacterized protein</fullName>
    </submittedName>
</protein>
<dbReference type="Proteomes" id="UP001501777">
    <property type="component" value="Unassembled WGS sequence"/>
</dbReference>
<evidence type="ECO:0000313" key="3">
    <source>
        <dbReference type="Proteomes" id="UP001501777"/>
    </source>
</evidence>
<reference evidence="3" key="1">
    <citation type="journal article" date="2019" name="Int. J. Syst. Evol. Microbiol.">
        <title>The Global Catalogue of Microorganisms (GCM) 10K type strain sequencing project: providing services to taxonomists for standard genome sequencing and annotation.</title>
        <authorList>
            <consortium name="The Broad Institute Genomics Platform"/>
            <consortium name="The Broad Institute Genome Sequencing Center for Infectious Disease"/>
            <person name="Wu L."/>
            <person name="Ma J."/>
        </authorList>
    </citation>
    <scope>NUCLEOTIDE SEQUENCE [LARGE SCALE GENOMIC DNA]</scope>
    <source>
        <strain evidence="3">JCM 4395</strain>
    </source>
</reference>
<evidence type="ECO:0000256" key="1">
    <source>
        <dbReference type="SAM" id="MobiDB-lite"/>
    </source>
</evidence>
<dbReference type="EMBL" id="BAAASG010000008">
    <property type="protein sequence ID" value="GAA2494645.1"/>
    <property type="molecule type" value="Genomic_DNA"/>
</dbReference>
<keyword evidence="3" id="KW-1185">Reference proteome</keyword>
<organism evidence="2 3">
    <name type="scientific">Streptomyces longisporus</name>
    <dbReference type="NCBI Taxonomy" id="1948"/>
    <lineage>
        <taxon>Bacteria</taxon>
        <taxon>Bacillati</taxon>
        <taxon>Actinomycetota</taxon>
        <taxon>Actinomycetes</taxon>
        <taxon>Kitasatosporales</taxon>
        <taxon>Streptomycetaceae</taxon>
        <taxon>Streptomyces</taxon>
    </lineage>
</organism>